<name>A0A081NEE9_9GAMM</name>
<dbReference type="EC" id="3.1.3.7" evidence="4"/>
<dbReference type="GO" id="GO:0000103">
    <property type="term" value="P:sulfate assimilation"/>
    <property type="evidence" value="ECO:0007669"/>
    <property type="project" value="TreeGrafter"/>
</dbReference>
<dbReference type="STRING" id="1137799.GZ78_19335"/>
<dbReference type="InterPro" id="IPR000760">
    <property type="entry name" value="Inositol_monophosphatase-like"/>
</dbReference>
<evidence type="ECO:0000313" key="7">
    <source>
        <dbReference type="Proteomes" id="UP000028073"/>
    </source>
</evidence>
<dbReference type="eggNOG" id="COG1218">
    <property type="taxonomic scope" value="Bacteria"/>
</dbReference>
<sequence>MVDEKLIEAVKHIARQAGETILTIYHQEDLGIQHKSDKTPVTVADIKANDVIELGLKGLNVQYPILSEESDHTAFSQRSQWQRYWLVDPLDGTQEFINGNGQFSVNIALMEKSEDGRSYPILGVVQVPVEKAVYWGGKDLGAFKQTEDQQPVSIAPRKFQPEQETVVLGSRSYGTERAATFAEKLKALYPNLEVRPVGSALKSCHVAEGLADIYPRLGPTSEWDTGAAQAVLEGAGGLLLDPYGKRFSYNFKESLLNSDFLVVGDRTKNWSKVWNPLVLIGL</sequence>
<evidence type="ECO:0000256" key="3">
    <source>
        <dbReference type="ARBA" id="ARBA00022842"/>
    </source>
</evidence>
<evidence type="ECO:0000256" key="4">
    <source>
        <dbReference type="HAMAP-Rule" id="MF_02095"/>
    </source>
</evidence>
<keyword evidence="4" id="KW-1003">Cell membrane</keyword>
<evidence type="ECO:0000313" key="6">
    <source>
        <dbReference type="EMBL" id="KEQ16822.1"/>
    </source>
</evidence>
<feature type="binding site" evidence="4">
    <location>
        <position position="90"/>
    </location>
    <ligand>
        <name>Mg(2+)</name>
        <dbReference type="ChEBI" id="CHEBI:18420"/>
        <label>1</label>
    </ligand>
</feature>
<feature type="binding site" evidence="4">
    <location>
        <begin position="90"/>
        <end position="93"/>
    </location>
    <ligand>
        <name>substrate</name>
    </ligand>
</feature>
<evidence type="ECO:0000256" key="5">
    <source>
        <dbReference type="PIRSR" id="PIRSR600760-2"/>
    </source>
</evidence>
<feature type="binding site" evidence="4">
    <location>
        <position position="88"/>
    </location>
    <ligand>
        <name>Mg(2+)</name>
        <dbReference type="ChEBI" id="CHEBI:18420"/>
        <label>1</label>
    </ligand>
</feature>
<comment type="cofactor">
    <cofactor evidence="4 5">
        <name>Mg(2+)</name>
        <dbReference type="ChEBI" id="CHEBI:18420"/>
    </cofactor>
</comment>
<dbReference type="Proteomes" id="UP000028073">
    <property type="component" value="Unassembled WGS sequence"/>
</dbReference>
<feature type="binding site" evidence="4">
    <location>
        <position position="224"/>
    </location>
    <ligand>
        <name>substrate</name>
    </ligand>
</feature>
<dbReference type="PANTHER" id="PTHR43028">
    <property type="entry name" value="3'(2'),5'-BISPHOSPHATE NUCLEOTIDASE 1"/>
    <property type="match status" value="1"/>
</dbReference>
<dbReference type="InterPro" id="IPR006240">
    <property type="entry name" value="CysQ"/>
</dbReference>
<evidence type="ECO:0000256" key="1">
    <source>
        <dbReference type="ARBA" id="ARBA00001625"/>
    </source>
</evidence>
<keyword evidence="2 4" id="KW-0479">Metal-binding</keyword>
<feature type="binding site" evidence="4">
    <location>
        <position position="91"/>
    </location>
    <ligand>
        <name>Mg(2+)</name>
        <dbReference type="ChEBI" id="CHEBI:18420"/>
        <label>2</label>
    </ligand>
</feature>
<dbReference type="PANTHER" id="PTHR43028:SF5">
    <property type="entry name" value="3'(2'),5'-BISPHOSPHATE NUCLEOTIDASE 1"/>
    <property type="match status" value="1"/>
</dbReference>
<dbReference type="NCBIfam" id="TIGR01331">
    <property type="entry name" value="bisphos_cysQ"/>
    <property type="match status" value="1"/>
</dbReference>
<keyword evidence="4" id="KW-0997">Cell inner membrane</keyword>
<comment type="catalytic activity">
    <reaction evidence="1 4">
        <text>adenosine 3',5'-bisphosphate + H2O = AMP + phosphate</text>
        <dbReference type="Rhea" id="RHEA:10040"/>
        <dbReference type="ChEBI" id="CHEBI:15377"/>
        <dbReference type="ChEBI" id="CHEBI:43474"/>
        <dbReference type="ChEBI" id="CHEBI:58343"/>
        <dbReference type="ChEBI" id="CHEBI:456215"/>
        <dbReference type="EC" id="3.1.3.7"/>
    </reaction>
</comment>
<feature type="binding site" evidence="4">
    <location>
        <position position="68"/>
    </location>
    <ligand>
        <name>substrate</name>
    </ligand>
</feature>
<feature type="binding site" evidence="4">
    <location>
        <position position="88"/>
    </location>
    <ligand>
        <name>Mg(2+)</name>
        <dbReference type="ChEBI" id="CHEBI:18420"/>
        <label>2</label>
    </ligand>
</feature>
<dbReference type="RefSeq" id="WP_034838970.1">
    <property type="nucleotide sequence ID" value="NZ_JOKH01000004.1"/>
</dbReference>
<feature type="binding site" evidence="5">
    <location>
        <position position="68"/>
    </location>
    <ligand>
        <name>Mg(2+)</name>
        <dbReference type="ChEBI" id="CHEBI:18420"/>
        <label>1</label>
        <note>catalytic</note>
    </ligand>
</feature>
<feature type="binding site" evidence="4">
    <location>
        <position position="68"/>
    </location>
    <ligand>
        <name>Mg(2+)</name>
        <dbReference type="ChEBI" id="CHEBI:18420"/>
        <label>1</label>
    </ligand>
</feature>
<evidence type="ECO:0000256" key="2">
    <source>
        <dbReference type="ARBA" id="ARBA00022723"/>
    </source>
</evidence>
<feature type="binding site" evidence="5">
    <location>
        <position position="88"/>
    </location>
    <ligand>
        <name>Mg(2+)</name>
        <dbReference type="ChEBI" id="CHEBI:18420"/>
        <label>1</label>
        <note>catalytic</note>
    </ligand>
</feature>
<feature type="binding site" evidence="5">
    <location>
        <position position="91"/>
    </location>
    <ligand>
        <name>Mg(2+)</name>
        <dbReference type="ChEBI" id="CHEBI:18420"/>
        <label>1</label>
        <note>catalytic</note>
    </ligand>
</feature>
<dbReference type="GO" id="GO:0000287">
    <property type="term" value="F:magnesium ion binding"/>
    <property type="evidence" value="ECO:0007669"/>
    <property type="project" value="UniProtKB-UniRule"/>
</dbReference>
<dbReference type="PRINTS" id="PR00377">
    <property type="entry name" value="IMPHPHTASES"/>
</dbReference>
<dbReference type="PROSITE" id="PS00629">
    <property type="entry name" value="IMP_1"/>
    <property type="match status" value="1"/>
</dbReference>
<dbReference type="CDD" id="cd01638">
    <property type="entry name" value="CysQ"/>
    <property type="match status" value="1"/>
</dbReference>
<dbReference type="InterPro" id="IPR020583">
    <property type="entry name" value="Inositol_monoP_metal-BS"/>
</dbReference>
<dbReference type="AlphaFoldDB" id="A0A081NEE9"/>
<dbReference type="Pfam" id="PF00459">
    <property type="entry name" value="Inositol_P"/>
    <property type="match status" value="1"/>
</dbReference>
<comment type="function">
    <text evidence="4">Converts adenosine-3',5'-bisphosphate (PAP) to AMP.</text>
</comment>
<comment type="subcellular location">
    <subcellularLocation>
        <location evidence="4">Cell inner membrane</location>
        <topology evidence="4">Peripheral membrane protein</topology>
        <orientation evidence="4">Cytoplasmic side</orientation>
    </subcellularLocation>
</comment>
<accession>A0A081NEE9</accession>
<dbReference type="Gene3D" id="3.30.540.10">
    <property type="entry name" value="Fructose-1,6-Bisphosphatase, subunit A, domain 1"/>
    <property type="match status" value="1"/>
</dbReference>
<proteinExistence type="inferred from homology"/>
<dbReference type="HAMAP" id="MF_02095">
    <property type="entry name" value="CysQ"/>
    <property type="match status" value="1"/>
</dbReference>
<keyword evidence="3 4" id="KW-0460">Magnesium</keyword>
<comment type="similarity">
    <text evidence="4">Belongs to the inositol monophosphatase superfamily. CysQ family.</text>
</comment>
<dbReference type="GO" id="GO:0008441">
    <property type="term" value="F:3'(2'),5'-bisphosphate nucleotidase activity"/>
    <property type="evidence" value="ECO:0007669"/>
    <property type="project" value="UniProtKB-UniRule"/>
</dbReference>
<comment type="caution">
    <text evidence="6">The sequence shown here is derived from an EMBL/GenBank/DDBJ whole genome shotgun (WGS) entry which is preliminary data.</text>
</comment>
<dbReference type="OrthoDB" id="9785695at2"/>
<feature type="binding site" evidence="4">
    <location>
        <position position="224"/>
    </location>
    <ligand>
        <name>Mg(2+)</name>
        <dbReference type="ChEBI" id="CHEBI:18420"/>
        <label>2</label>
    </ligand>
</feature>
<reference evidence="6 7" key="1">
    <citation type="submission" date="2014-06" db="EMBL/GenBank/DDBJ databases">
        <title>Whole Genome Sequences of Three Symbiotic Endozoicomonas Bacteria.</title>
        <authorList>
            <person name="Neave M.J."/>
            <person name="Apprill A."/>
            <person name="Voolstra C.R."/>
        </authorList>
    </citation>
    <scope>NUCLEOTIDE SEQUENCE [LARGE SCALE GENOMIC DNA]</scope>
    <source>
        <strain evidence="6 7">DSM 25634</strain>
    </source>
</reference>
<dbReference type="Gene3D" id="3.40.190.80">
    <property type="match status" value="1"/>
</dbReference>
<dbReference type="EMBL" id="JOKH01000004">
    <property type="protein sequence ID" value="KEQ16822.1"/>
    <property type="molecule type" value="Genomic_DNA"/>
</dbReference>
<keyword evidence="4" id="KW-0472">Membrane</keyword>
<feature type="binding site" evidence="5">
    <location>
        <position position="224"/>
    </location>
    <ligand>
        <name>Mg(2+)</name>
        <dbReference type="ChEBI" id="CHEBI:18420"/>
        <label>1</label>
        <note>catalytic</note>
    </ligand>
</feature>
<keyword evidence="7" id="KW-1185">Reference proteome</keyword>
<dbReference type="InterPro" id="IPR050725">
    <property type="entry name" value="CysQ/Inositol_MonoPase"/>
</dbReference>
<gene>
    <name evidence="4" type="primary">cysQ</name>
    <name evidence="6" type="ORF">GZ78_19335</name>
</gene>
<organism evidence="6 7">
    <name type="scientific">Endozoicomonas numazuensis</name>
    <dbReference type="NCBI Taxonomy" id="1137799"/>
    <lineage>
        <taxon>Bacteria</taxon>
        <taxon>Pseudomonadati</taxon>
        <taxon>Pseudomonadota</taxon>
        <taxon>Gammaproteobacteria</taxon>
        <taxon>Oceanospirillales</taxon>
        <taxon>Endozoicomonadaceae</taxon>
        <taxon>Endozoicomonas</taxon>
    </lineage>
</organism>
<dbReference type="GO" id="GO:0050427">
    <property type="term" value="P:3'-phosphoadenosine 5'-phosphosulfate metabolic process"/>
    <property type="evidence" value="ECO:0007669"/>
    <property type="project" value="TreeGrafter"/>
</dbReference>
<protein>
    <recommendedName>
        <fullName evidence="4">3'(2'),5'-bisphosphate nucleotidase CysQ</fullName>
        <ecNumber evidence="4">3.1.3.7</ecNumber>
    </recommendedName>
    <alternativeName>
        <fullName evidence="4">3'(2'),5-bisphosphonucleoside 3'(2')-phosphohydrolase</fullName>
    </alternativeName>
    <alternativeName>
        <fullName evidence="4">3'-phosphoadenosine 5'-phosphate phosphatase</fullName>
        <shortName evidence="4">PAP phosphatase</shortName>
    </alternativeName>
</protein>
<keyword evidence="4" id="KW-0378">Hydrolase</keyword>
<feature type="binding site" evidence="5">
    <location>
        <position position="90"/>
    </location>
    <ligand>
        <name>Mg(2+)</name>
        <dbReference type="ChEBI" id="CHEBI:18420"/>
        <label>2</label>
    </ligand>
</feature>
<dbReference type="SUPFAM" id="SSF56655">
    <property type="entry name" value="Carbohydrate phosphatase"/>
    <property type="match status" value="1"/>
</dbReference>
<dbReference type="GO" id="GO:0005886">
    <property type="term" value="C:plasma membrane"/>
    <property type="evidence" value="ECO:0007669"/>
    <property type="project" value="UniProtKB-SubCell"/>
</dbReference>